<reference evidence="1" key="1">
    <citation type="submission" date="2021-03" db="EMBL/GenBank/DDBJ databases">
        <title>Draft genome sequence of rust myrtle Austropuccinia psidii MF-1, a brazilian biotype.</title>
        <authorList>
            <person name="Quecine M.C."/>
            <person name="Pachon D.M.R."/>
            <person name="Bonatelli M.L."/>
            <person name="Correr F.H."/>
            <person name="Franceschini L.M."/>
            <person name="Leite T.F."/>
            <person name="Margarido G.R.A."/>
            <person name="Almeida C.A."/>
            <person name="Ferrarezi J.A."/>
            <person name="Labate C.A."/>
        </authorList>
    </citation>
    <scope>NUCLEOTIDE SEQUENCE</scope>
    <source>
        <strain evidence="1">MF-1</strain>
    </source>
</reference>
<gene>
    <name evidence="1" type="ORF">O181_091182</name>
</gene>
<evidence type="ECO:0008006" key="3">
    <source>
        <dbReference type="Google" id="ProtNLM"/>
    </source>
</evidence>
<dbReference type="OrthoDB" id="4360000at2759"/>
<accession>A0A9Q3P8D8</accession>
<comment type="caution">
    <text evidence="1">The sequence shown here is derived from an EMBL/GenBank/DDBJ whole genome shotgun (WGS) entry which is preliminary data.</text>
</comment>
<dbReference type="AlphaFoldDB" id="A0A9Q3P8D8"/>
<evidence type="ECO:0000313" key="1">
    <source>
        <dbReference type="EMBL" id="MBW0551467.1"/>
    </source>
</evidence>
<keyword evidence="2" id="KW-1185">Reference proteome</keyword>
<name>A0A9Q3P8D8_9BASI</name>
<organism evidence="1 2">
    <name type="scientific">Austropuccinia psidii MF-1</name>
    <dbReference type="NCBI Taxonomy" id="1389203"/>
    <lineage>
        <taxon>Eukaryota</taxon>
        <taxon>Fungi</taxon>
        <taxon>Dikarya</taxon>
        <taxon>Basidiomycota</taxon>
        <taxon>Pucciniomycotina</taxon>
        <taxon>Pucciniomycetes</taxon>
        <taxon>Pucciniales</taxon>
        <taxon>Sphaerophragmiaceae</taxon>
        <taxon>Austropuccinia</taxon>
    </lineage>
</organism>
<sequence length="186" mass="21878">MLADHLKKNLLSIHTTARDFNYMWKKACDTAARCIDEAKEYSKQRYEKTHKEPDFREGDQVLLCALNFNNPRVLNKMRYSFVGPFTIIRFIVFPVSLVKPYHQTGEDEFPSRNKIHTPQNILKAEDSIGPVKKIMKASKIRLNGKDDRQYLVRFKYPTADRDKWLAEDSIPDGYLHLRIFRASRRA</sequence>
<evidence type="ECO:0000313" key="2">
    <source>
        <dbReference type="Proteomes" id="UP000765509"/>
    </source>
</evidence>
<protein>
    <recommendedName>
        <fullName evidence="3">Chromo domain-containing protein</fullName>
    </recommendedName>
</protein>
<dbReference type="EMBL" id="AVOT02057346">
    <property type="protein sequence ID" value="MBW0551467.1"/>
    <property type="molecule type" value="Genomic_DNA"/>
</dbReference>
<proteinExistence type="predicted"/>
<dbReference type="Proteomes" id="UP000765509">
    <property type="component" value="Unassembled WGS sequence"/>
</dbReference>